<evidence type="ECO:0000256" key="11">
    <source>
        <dbReference type="SAM" id="Phobius"/>
    </source>
</evidence>
<evidence type="ECO:0000256" key="4">
    <source>
        <dbReference type="ARBA" id="ARBA00022636"/>
    </source>
</evidence>
<dbReference type="CDD" id="cd01948">
    <property type="entry name" value="EAL"/>
    <property type="match status" value="1"/>
</dbReference>
<feature type="transmembrane region" description="Helical" evidence="11">
    <location>
        <begin position="241"/>
        <end position="260"/>
    </location>
</feature>
<dbReference type="EC" id="3.1.4.52" evidence="2"/>
<name>A0A193G180_9BORD</name>
<comment type="subcellular location">
    <subcellularLocation>
        <location evidence="1">Cell membrane</location>
        <topology evidence="1">Multi-pass membrane protein</topology>
    </subcellularLocation>
</comment>
<dbReference type="STRING" id="463025.BAU08_21700"/>
<dbReference type="GO" id="GO:0005886">
    <property type="term" value="C:plasma membrane"/>
    <property type="evidence" value="ECO:0007669"/>
    <property type="project" value="UniProtKB-SubCell"/>
</dbReference>
<evidence type="ECO:0000256" key="6">
    <source>
        <dbReference type="ARBA" id="ARBA00022801"/>
    </source>
</evidence>
<dbReference type="Pfam" id="PF12792">
    <property type="entry name" value="CSS-motif"/>
    <property type="match status" value="1"/>
</dbReference>
<keyword evidence="4" id="KW-0973">c-di-GMP</keyword>
<evidence type="ECO:0000313" key="13">
    <source>
        <dbReference type="EMBL" id="ANN68474.1"/>
    </source>
</evidence>
<evidence type="ECO:0000256" key="1">
    <source>
        <dbReference type="ARBA" id="ARBA00004651"/>
    </source>
</evidence>
<dbReference type="SMART" id="SM00052">
    <property type="entry name" value="EAL"/>
    <property type="match status" value="1"/>
</dbReference>
<accession>A0A193G180</accession>
<dbReference type="PROSITE" id="PS50883">
    <property type="entry name" value="EAL"/>
    <property type="match status" value="1"/>
</dbReference>
<evidence type="ECO:0000256" key="2">
    <source>
        <dbReference type="ARBA" id="ARBA00012282"/>
    </source>
</evidence>
<dbReference type="AlphaFoldDB" id="A0A193G180"/>
<dbReference type="InterPro" id="IPR035919">
    <property type="entry name" value="EAL_sf"/>
</dbReference>
<evidence type="ECO:0000313" key="16">
    <source>
        <dbReference type="Proteomes" id="UP000092213"/>
    </source>
</evidence>
<dbReference type="EMBL" id="CP016171">
    <property type="protein sequence ID" value="ANN73615.1"/>
    <property type="molecule type" value="Genomic_DNA"/>
</dbReference>
<dbReference type="InterPro" id="IPR001633">
    <property type="entry name" value="EAL_dom"/>
</dbReference>
<gene>
    <name evidence="13" type="ORF">BAU06_21160</name>
    <name evidence="14" type="ORF">BAU08_21700</name>
</gene>
<dbReference type="KEGG" id="bbro:BAU06_21160"/>
<feature type="region of interest" description="Disordered" evidence="10">
    <location>
        <begin position="198"/>
        <end position="217"/>
    </location>
</feature>
<dbReference type="RefSeq" id="WP_066354961.1">
    <property type="nucleotide sequence ID" value="NZ_CBCSFJ010000024.1"/>
</dbReference>
<evidence type="ECO:0000256" key="10">
    <source>
        <dbReference type="SAM" id="MobiDB-lite"/>
    </source>
</evidence>
<dbReference type="InterPro" id="IPR024744">
    <property type="entry name" value="CSS-motif_dom"/>
</dbReference>
<keyword evidence="7 11" id="KW-1133">Transmembrane helix</keyword>
<reference evidence="15 16" key="1">
    <citation type="submission" date="2016-06" db="EMBL/GenBank/DDBJ databases">
        <title>Complete genome sequences of Bordetella bronchialis and Bordetella flabilis.</title>
        <authorList>
            <person name="LiPuma J.J."/>
            <person name="Spilker T."/>
        </authorList>
    </citation>
    <scope>NUCLEOTIDE SEQUENCE [LARGE SCALE GENOMIC DNA]</scope>
    <source>
        <strain evidence="14 16">AU17976</strain>
        <strain evidence="13 15">AU3182</strain>
    </source>
</reference>
<evidence type="ECO:0000313" key="15">
    <source>
        <dbReference type="Proteomes" id="UP000091897"/>
    </source>
</evidence>
<dbReference type="SUPFAM" id="SSF141868">
    <property type="entry name" value="EAL domain-like"/>
    <property type="match status" value="1"/>
</dbReference>
<evidence type="ECO:0000256" key="8">
    <source>
        <dbReference type="ARBA" id="ARBA00023136"/>
    </source>
</evidence>
<evidence type="ECO:0000313" key="14">
    <source>
        <dbReference type="EMBL" id="ANN73615.1"/>
    </source>
</evidence>
<dbReference type="PANTHER" id="PTHR33121:SF79">
    <property type="entry name" value="CYCLIC DI-GMP PHOSPHODIESTERASE PDED-RELATED"/>
    <property type="match status" value="1"/>
</dbReference>
<dbReference type="PANTHER" id="PTHR33121">
    <property type="entry name" value="CYCLIC DI-GMP PHOSPHODIESTERASE PDEF"/>
    <property type="match status" value="1"/>
</dbReference>
<dbReference type="GO" id="GO:0071111">
    <property type="term" value="F:cyclic-guanylate-specific phosphodiesterase activity"/>
    <property type="evidence" value="ECO:0007669"/>
    <property type="project" value="UniProtKB-EC"/>
</dbReference>
<protein>
    <recommendedName>
        <fullName evidence="2">cyclic-guanylate-specific phosphodiesterase</fullName>
        <ecNumber evidence="2">3.1.4.52</ecNumber>
    </recommendedName>
</protein>
<dbReference type="Gene3D" id="3.20.20.450">
    <property type="entry name" value="EAL domain"/>
    <property type="match status" value="1"/>
</dbReference>
<dbReference type="Pfam" id="PF00563">
    <property type="entry name" value="EAL"/>
    <property type="match status" value="1"/>
</dbReference>
<keyword evidence="5 11" id="KW-0812">Transmembrane</keyword>
<feature type="domain" description="EAL" evidence="12">
    <location>
        <begin position="266"/>
        <end position="519"/>
    </location>
</feature>
<evidence type="ECO:0000256" key="5">
    <source>
        <dbReference type="ARBA" id="ARBA00022692"/>
    </source>
</evidence>
<organism evidence="14 16">
    <name type="scientific">Bordetella bronchialis</name>
    <dbReference type="NCBI Taxonomy" id="463025"/>
    <lineage>
        <taxon>Bacteria</taxon>
        <taxon>Pseudomonadati</taxon>
        <taxon>Pseudomonadota</taxon>
        <taxon>Betaproteobacteria</taxon>
        <taxon>Burkholderiales</taxon>
        <taxon>Alcaligenaceae</taxon>
        <taxon>Bordetella</taxon>
    </lineage>
</organism>
<comment type="catalytic activity">
    <reaction evidence="9">
        <text>3',3'-c-di-GMP + H2O = 5'-phosphoguanylyl(3'-&gt;5')guanosine + H(+)</text>
        <dbReference type="Rhea" id="RHEA:24902"/>
        <dbReference type="ChEBI" id="CHEBI:15377"/>
        <dbReference type="ChEBI" id="CHEBI:15378"/>
        <dbReference type="ChEBI" id="CHEBI:58754"/>
        <dbReference type="ChEBI" id="CHEBI:58805"/>
        <dbReference type="EC" id="3.1.4.52"/>
    </reaction>
</comment>
<evidence type="ECO:0000256" key="3">
    <source>
        <dbReference type="ARBA" id="ARBA00022475"/>
    </source>
</evidence>
<proteinExistence type="predicted"/>
<dbReference type="InterPro" id="IPR050706">
    <property type="entry name" value="Cyclic-di-GMP_PDE-like"/>
</dbReference>
<sequence>MPTSLSIRRRIAAILVTLSAAALPFALILPIVLHESQRQLAGEANVTAGVLRRQLENILLRAQDVTQRLTPTLHRPCEEVLGLLRQIGSLQPYFRSLLLVHNDVVTCSSVYGMPNTPLIALSPQEHVPQGMYVAPVAGTLLVPDRPAVIVSLGQRDGNGVVAFLDAQYLYDLKLAAARDGVYDVDILLGPRQVPLLDAGERQRGPRTPVPDTQQSSSGMFPVQVRVTPLEAQRQAVRAHVWRGYAAFLVLASVLCGYAAYRIYGWRVSIPGEIRKGMRLRQFHLVYQPVIDLRSGRMSGVEALLRWRHPRLGNVRPDLFIAAAEEHHIIDDLTRHMFELAAADLAQLDLPPGSHLAVNVCGQHMVSDRFVADVDALLARVRHHDGVTLVLEVTERHPLPDTPQLRGHMAELRERGVRWALDDFGTGHSSLSYLQTLHANYLKIDRAFVSTAGTEAVGNVVLDTIIGLAQQLGLAMIAEGIETQAQESYLRAKGVQYAQGYLFARPMPPRELGAWRARQADGARAPAADLPAPGLA</sequence>
<dbReference type="Proteomes" id="UP000092213">
    <property type="component" value="Chromosome"/>
</dbReference>
<evidence type="ECO:0000256" key="7">
    <source>
        <dbReference type="ARBA" id="ARBA00022989"/>
    </source>
</evidence>
<keyword evidence="3" id="KW-1003">Cell membrane</keyword>
<keyword evidence="15" id="KW-1185">Reference proteome</keyword>
<dbReference type="EMBL" id="CP016170">
    <property type="protein sequence ID" value="ANN68474.1"/>
    <property type="molecule type" value="Genomic_DNA"/>
</dbReference>
<evidence type="ECO:0000256" key="9">
    <source>
        <dbReference type="ARBA" id="ARBA00034290"/>
    </source>
</evidence>
<dbReference type="Proteomes" id="UP000091897">
    <property type="component" value="Chromosome"/>
</dbReference>
<dbReference type="OrthoDB" id="9813903at2"/>
<keyword evidence="6" id="KW-0378">Hydrolase</keyword>
<feature type="transmembrane region" description="Helical" evidence="11">
    <location>
        <begin position="12"/>
        <end position="33"/>
    </location>
</feature>
<evidence type="ECO:0000259" key="12">
    <source>
        <dbReference type="PROSITE" id="PS50883"/>
    </source>
</evidence>
<keyword evidence="8 11" id="KW-0472">Membrane</keyword>